<dbReference type="OMA" id="QENNMGD"/>
<dbReference type="InterPro" id="IPR008271">
    <property type="entry name" value="Ser/Thr_kinase_AS"/>
</dbReference>
<feature type="region of interest" description="Disordered" evidence="7">
    <location>
        <begin position="688"/>
        <end position="739"/>
    </location>
</feature>
<feature type="region of interest" description="Disordered" evidence="7">
    <location>
        <begin position="179"/>
        <end position="200"/>
    </location>
</feature>
<dbReference type="Proteomes" id="UP000036987">
    <property type="component" value="Unassembled WGS sequence"/>
</dbReference>
<dbReference type="CDD" id="cd14133">
    <property type="entry name" value="PKc_DYRK_like"/>
    <property type="match status" value="1"/>
</dbReference>
<evidence type="ECO:0000313" key="10">
    <source>
        <dbReference type="Proteomes" id="UP000036987"/>
    </source>
</evidence>
<keyword evidence="10" id="KW-1185">Reference proteome</keyword>
<dbReference type="PROSITE" id="PS00108">
    <property type="entry name" value="PROTEIN_KINASE_ST"/>
    <property type="match status" value="1"/>
</dbReference>
<feature type="compositionally biased region" description="Polar residues" evidence="7">
    <location>
        <begin position="188"/>
        <end position="199"/>
    </location>
</feature>
<dbReference type="SUPFAM" id="SSF56112">
    <property type="entry name" value="Protein kinase-like (PK-like)"/>
    <property type="match status" value="1"/>
</dbReference>
<evidence type="ECO:0000256" key="2">
    <source>
        <dbReference type="ARBA" id="ARBA00022553"/>
    </source>
</evidence>
<dbReference type="PROSITE" id="PS50011">
    <property type="entry name" value="PROTEIN_KINASE_DOM"/>
    <property type="match status" value="1"/>
</dbReference>
<feature type="compositionally biased region" description="Basic and acidic residues" evidence="7">
    <location>
        <begin position="709"/>
        <end position="735"/>
    </location>
</feature>
<dbReference type="STRING" id="29655.A0A0K9P6P3"/>
<evidence type="ECO:0000256" key="4">
    <source>
        <dbReference type="ARBA" id="ARBA00022741"/>
    </source>
</evidence>
<dbReference type="AlphaFoldDB" id="A0A0K9P6P3"/>
<proteinExistence type="predicted"/>
<evidence type="ECO:0000256" key="1">
    <source>
        <dbReference type="ARBA" id="ARBA00022527"/>
    </source>
</evidence>
<gene>
    <name evidence="9" type="ORF">ZOSMA_38G00190</name>
</gene>
<dbReference type="GO" id="GO:0005524">
    <property type="term" value="F:ATP binding"/>
    <property type="evidence" value="ECO:0007669"/>
    <property type="project" value="UniProtKB-KW"/>
</dbReference>
<evidence type="ECO:0000313" key="9">
    <source>
        <dbReference type="EMBL" id="KMZ63912.1"/>
    </source>
</evidence>
<feature type="region of interest" description="Disordered" evidence="7">
    <location>
        <begin position="221"/>
        <end position="242"/>
    </location>
</feature>
<reference evidence="10" key="1">
    <citation type="journal article" date="2016" name="Nature">
        <title>The genome of the seagrass Zostera marina reveals angiosperm adaptation to the sea.</title>
        <authorList>
            <person name="Olsen J.L."/>
            <person name="Rouze P."/>
            <person name="Verhelst B."/>
            <person name="Lin Y.-C."/>
            <person name="Bayer T."/>
            <person name="Collen J."/>
            <person name="Dattolo E."/>
            <person name="De Paoli E."/>
            <person name="Dittami S."/>
            <person name="Maumus F."/>
            <person name="Michel G."/>
            <person name="Kersting A."/>
            <person name="Lauritano C."/>
            <person name="Lohaus R."/>
            <person name="Toepel M."/>
            <person name="Tonon T."/>
            <person name="Vanneste K."/>
            <person name="Amirebrahimi M."/>
            <person name="Brakel J."/>
            <person name="Bostroem C."/>
            <person name="Chovatia M."/>
            <person name="Grimwood J."/>
            <person name="Jenkins J.W."/>
            <person name="Jueterbock A."/>
            <person name="Mraz A."/>
            <person name="Stam W.T."/>
            <person name="Tice H."/>
            <person name="Bornberg-Bauer E."/>
            <person name="Green P.J."/>
            <person name="Pearson G.A."/>
            <person name="Procaccini G."/>
            <person name="Duarte C.M."/>
            <person name="Schmutz J."/>
            <person name="Reusch T.B.H."/>
            <person name="Van de Peer Y."/>
        </authorList>
    </citation>
    <scope>NUCLEOTIDE SEQUENCE [LARGE SCALE GENOMIC DNA]</scope>
    <source>
        <strain evidence="10">cv. Finnish</strain>
    </source>
</reference>
<keyword evidence="6" id="KW-0067">ATP-binding</keyword>
<dbReference type="FunFam" id="3.30.200.20:FF:000216">
    <property type="entry name" value="Putative serine/threonine-protein kinase dyrk2"/>
    <property type="match status" value="1"/>
</dbReference>
<keyword evidence="1" id="KW-0723">Serine/threonine-protein kinase</keyword>
<keyword evidence="4" id="KW-0547">Nucleotide-binding</keyword>
<evidence type="ECO:0000256" key="6">
    <source>
        <dbReference type="ARBA" id="ARBA00022840"/>
    </source>
</evidence>
<keyword evidence="2" id="KW-0597">Phosphoprotein</keyword>
<dbReference type="SMART" id="SM00220">
    <property type="entry name" value="S_TKc"/>
    <property type="match status" value="1"/>
</dbReference>
<dbReference type="EMBL" id="LFYR01001193">
    <property type="protein sequence ID" value="KMZ63912.1"/>
    <property type="molecule type" value="Genomic_DNA"/>
</dbReference>
<dbReference type="InterPro" id="IPR011009">
    <property type="entry name" value="Kinase-like_dom_sf"/>
</dbReference>
<dbReference type="InterPro" id="IPR050494">
    <property type="entry name" value="Ser_Thr_dual-spec_kinase"/>
</dbReference>
<evidence type="ECO:0000259" key="8">
    <source>
        <dbReference type="PROSITE" id="PS50011"/>
    </source>
</evidence>
<accession>A0A0K9P6P3</accession>
<dbReference type="PANTHER" id="PTHR24058">
    <property type="entry name" value="DUAL SPECIFICITY PROTEIN KINASE"/>
    <property type="match status" value="1"/>
</dbReference>
<dbReference type="Gene3D" id="1.10.510.10">
    <property type="entry name" value="Transferase(Phosphotransferase) domain 1"/>
    <property type="match status" value="1"/>
</dbReference>
<comment type="caution">
    <text evidence="9">The sequence shown here is derived from an EMBL/GenBank/DDBJ whole genome shotgun (WGS) entry which is preliminary data.</text>
</comment>
<evidence type="ECO:0000256" key="3">
    <source>
        <dbReference type="ARBA" id="ARBA00022679"/>
    </source>
</evidence>
<feature type="domain" description="Protein kinase" evidence="8">
    <location>
        <begin position="791"/>
        <end position="1093"/>
    </location>
</feature>
<dbReference type="GO" id="GO:0004674">
    <property type="term" value="F:protein serine/threonine kinase activity"/>
    <property type="evidence" value="ECO:0000318"/>
    <property type="project" value="GO_Central"/>
</dbReference>
<dbReference type="OrthoDB" id="9332038at2759"/>
<dbReference type="PANTHER" id="PTHR24058:SF124">
    <property type="entry name" value="PROTEIN KINASE SUPERFAMILY PROTEIN"/>
    <property type="match status" value="1"/>
</dbReference>
<keyword evidence="5 9" id="KW-0418">Kinase</keyword>
<organism evidence="9 10">
    <name type="scientific">Zostera marina</name>
    <name type="common">Eelgrass</name>
    <dbReference type="NCBI Taxonomy" id="29655"/>
    <lineage>
        <taxon>Eukaryota</taxon>
        <taxon>Viridiplantae</taxon>
        <taxon>Streptophyta</taxon>
        <taxon>Embryophyta</taxon>
        <taxon>Tracheophyta</taxon>
        <taxon>Spermatophyta</taxon>
        <taxon>Magnoliopsida</taxon>
        <taxon>Liliopsida</taxon>
        <taxon>Zosteraceae</taxon>
        <taxon>Zostera</taxon>
    </lineage>
</organism>
<keyword evidence="3" id="KW-0808">Transferase</keyword>
<dbReference type="InterPro" id="IPR000719">
    <property type="entry name" value="Prot_kinase_dom"/>
</dbReference>
<name>A0A0K9P6P3_ZOSMR</name>
<sequence>MADNVDVVLEYLKRNKFTRGEAALIGEINSRSDLNGLLHNVRLEDKNEDKGGVRLATIDSSDDFIVKEIEIGNVGNGKGGTGSDGRNLVESSSRNDQSHSVDLYPWSFGLMDERTDQRVMDSDVFKTNFADMSMSGTGRPLHHQSDLLGFDKRDLSGKNIVSSARDTIVFKDEDKLLGNPKNRLKSKGASSAENYTDNKWSNDKEPWRDYSVKNVLPSTKDDVSFSSPVDPKKNNEKNAGRSDFNLSTKAVFEDTNRFLFPEMSVATENHRDDLPRLPHVRLKSVDKLVNIQWEEKNHGSDSIVANANDNFFVGSMLDVPFVEAISGKRAVGSNWLSVSQGMTDDTSDLVSGFATVGEESLDYPNEYWDSDEYDDDDDLGYTRQPIQDEAWFLAHEIDYSSDNEKGAGHSNSRDQHKSILTREENDDHSFAEDDSYFVGEQYFPSKKDEKVSTSENPAGFSAKILEKTDSDNLISKYDGQLIPGKEHKMMGSEPVWQDFIPQDNVLEILEKGGVPNENERSRHDNLCTYEDQRGSVRSIGVGMHSDVADVGSEIRGSLAGECSEGETEYFHDRDIGIGVSMYSSSNRNEYLDRRTWEKSQTKSENCSLASEKGKHQPGFGDVGFSFPSPLNFETPVQEESGKSSWSNKGITLADDDDFGNDLIENEYIAAAWRRKNSDSSLGKSFGDGSYANADESRNSIVSTSSNAEYIEKEDTGISQDDKASEGREEDPRKILEDEEAAAVQEQVRQIITQGEEFETFHLKIVHRKNRTGFEEDKNFNVVLNSVIAGRYHVTEYLGSAAFSKAIQAHDLHTGMDVCVKIIKNNKDFFDQSLDEIKLLKFINKNDPGDKYHILRLYDYFYYREHLLIVCELLKANLYEFHKFNRESGGEVYFTMPRLQSITIQCLEALQFLHGLGLIHCDLKPENILVKSYSRCEIKVIDLGSSCFETDHLCSYVQSRSYRAPEVILGLPYDKKIDIWSLGCILAELCSGNVLFQNDSPATLLARVIGIIGSIDQSMLAKGSDIYKYFSKNHTLYERNQDTNRLEYLIPKKSSLRHRLPMGDEGFIDFVGYLLEVNPKKRPTASDALRHPWLSYPYDPISS</sequence>
<feature type="compositionally biased region" description="Basic and acidic residues" evidence="7">
    <location>
        <begin position="230"/>
        <end position="240"/>
    </location>
</feature>
<protein>
    <submittedName>
        <fullName evidence="9">Protein kinase, putative, expressed</fullName>
    </submittedName>
</protein>
<dbReference type="FunFam" id="1.10.510.10:FF:000380">
    <property type="entry name" value="Serine/threonine-protein kinase ppk15"/>
    <property type="match status" value="1"/>
</dbReference>
<evidence type="ECO:0000256" key="5">
    <source>
        <dbReference type="ARBA" id="ARBA00022777"/>
    </source>
</evidence>
<feature type="compositionally biased region" description="Polar residues" evidence="7">
    <location>
        <begin position="89"/>
        <end position="98"/>
    </location>
</feature>
<dbReference type="Gene3D" id="3.30.200.20">
    <property type="entry name" value="Phosphorylase Kinase, domain 1"/>
    <property type="match status" value="1"/>
</dbReference>
<feature type="region of interest" description="Disordered" evidence="7">
    <location>
        <begin position="76"/>
        <end position="98"/>
    </location>
</feature>
<dbReference type="Pfam" id="PF00069">
    <property type="entry name" value="Pkinase"/>
    <property type="match status" value="1"/>
</dbReference>
<feature type="compositionally biased region" description="Polar residues" evidence="7">
    <location>
        <begin position="698"/>
        <end position="707"/>
    </location>
</feature>
<evidence type="ECO:0000256" key="7">
    <source>
        <dbReference type="SAM" id="MobiDB-lite"/>
    </source>
</evidence>